<keyword evidence="1" id="KW-0808">Transferase</keyword>
<dbReference type="CDD" id="cd14014">
    <property type="entry name" value="STKc_PknB_like"/>
    <property type="match status" value="1"/>
</dbReference>
<feature type="transmembrane region" description="Helical" evidence="5">
    <location>
        <begin position="146"/>
        <end position="166"/>
    </location>
</feature>
<feature type="non-terminal residue" evidence="7">
    <location>
        <position position="280"/>
    </location>
</feature>
<sequence>DFGIARSVEAAGVTQTGVMIGTPDYISPEQAEGEEADQRSDIYSLGVILYEMVTGSVPFRGDTAFSVALKHKTQLPQDPRKLNSQVSNDLGRLILICMEKDKERRYQTGEKLLGDLRNIEEGLPLGTKIRPRRRSFVTAIINKKTFIPAMGVALAIIAVLTWQLLFQKDAVPLAPSGRSSMAILYFKNNTGDKDLDFWRNALSDLMIDDLSQSKYIYVLAKDRLFNIMQKLNLLEGKNYSSNEIKQVAARGVVNHILQGSYAKAGDLFRVNITLQDAGSG</sequence>
<keyword evidence="4" id="KW-0067">ATP-binding</keyword>
<dbReference type="InterPro" id="IPR000719">
    <property type="entry name" value="Prot_kinase_dom"/>
</dbReference>
<proteinExistence type="predicted"/>
<evidence type="ECO:0000313" key="7">
    <source>
        <dbReference type="EMBL" id="GAF87608.1"/>
    </source>
</evidence>
<evidence type="ECO:0000259" key="6">
    <source>
        <dbReference type="PROSITE" id="PS50011"/>
    </source>
</evidence>
<evidence type="ECO:0000256" key="1">
    <source>
        <dbReference type="ARBA" id="ARBA00022679"/>
    </source>
</evidence>
<name>X0T2A0_9ZZZZ</name>
<dbReference type="PANTHER" id="PTHR43289:SF6">
    <property type="entry name" value="SERINE_THREONINE-PROTEIN KINASE NEKL-3"/>
    <property type="match status" value="1"/>
</dbReference>
<dbReference type="EMBL" id="BARS01016484">
    <property type="protein sequence ID" value="GAF87608.1"/>
    <property type="molecule type" value="Genomic_DNA"/>
</dbReference>
<comment type="caution">
    <text evidence="7">The sequence shown here is derived from an EMBL/GenBank/DDBJ whole genome shotgun (WGS) entry which is preliminary data.</text>
</comment>
<dbReference type="AlphaFoldDB" id="X0T2A0"/>
<dbReference type="PANTHER" id="PTHR43289">
    <property type="entry name" value="MITOGEN-ACTIVATED PROTEIN KINASE KINASE KINASE 20-RELATED"/>
    <property type="match status" value="1"/>
</dbReference>
<keyword evidence="5" id="KW-1133">Transmembrane helix</keyword>
<dbReference type="Gene3D" id="3.40.50.10610">
    <property type="entry name" value="ABC-type transport auxiliary lipoprotein component"/>
    <property type="match status" value="1"/>
</dbReference>
<keyword evidence="2" id="KW-0547">Nucleotide-binding</keyword>
<dbReference type="PROSITE" id="PS50011">
    <property type="entry name" value="PROTEIN_KINASE_DOM"/>
    <property type="match status" value="1"/>
</dbReference>
<dbReference type="Gene3D" id="1.10.510.10">
    <property type="entry name" value="Transferase(Phosphotransferase) domain 1"/>
    <property type="match status" value="1"/>
</dbReference>
<reference evidence="7" key="1">
    <citation type="journal article" date="2014" name="Front. Microbiol.">
        <title>High frequency of phylogenetically diverse reductive dehalogenase-homologous genes in deep subseafloor sedimentary metagenomes.</title>
        <authorList>
            <person name="Kawai M."/>
            <person name="Futagami T."/>
            <person name="Toyoda A."/>
            <person name="Takaki Y."/>
            <person name="Nishi S."/>
            <person name="Hori S."/>
            <person name="Arai W."/>
            <person name="Tsubouchi T."/>
            <person name="Morono Y."/>
            <person name="Uchiyama I."/>
            <person name="Ito T."/>
            <person name="Fujiyama A."/>
            <person name="Inagaki F."/>
            <person name="Takami H."/>
        </authorList>
    </citation>
    <scope>NUCLEOTIDE SEQUENCE</scope>
    <source>
        <strain evidence="7">Expedition CK06-06</strain>
    </source>
</reference>
<evidence type="ECO:0000256" key="4">
    <source>
        <dbReference type="ARBA" id="ARBA00022840"/>
    </source>
</evidence>
<evidence type="ECO:0000256" key="2">
    <source>
        <dbReference type="ARBA" id="ARBA00022741"/>
    </source>
</evidence>
<protein>
    <recommendedName>
        <fullName evidence="6">Protein kinase domain-containing protein</fullName>
    </recommendedName>
</protein>
<keyword evidence="5" id="KW-0812">Transmembrane</keyword>
<keyword evidence="5" id="KW-0472">Membrane</keyword>
<dbReference type="GO" id="GO:0005524">
    <property type="term" value="F:ATP binding"/>
    <property type="evidence" value="ECO:0007669"/>
    <property type="project" value="UniProtKB-KW"/>
</dbReference>
<dbReference type="GO" id="GO:0004674">
    <property type="term" value="F:protein serine/threonine kinase activity"/>
    <property type="evidence" value="ECO:0007669"/>
    <property type="project" value="TreeGrafter"/>
</dbReference>
<feature type="domain" description="Protein kinase" evidence="6">
    <location>
        <begin position="1"/>
        <end position="123"/>
    </location>
</feature>
<dbReference type="SUPFAM" id="SSF56112">
    <property type="entry name" value="Protein kinase-like (PK-like)"/>
    <property type="match status" value="1"/>
</dbReference>
<dbReference type="InterPro" id="IPR011009">
    <property type="entry name" value="Kinase-like_dom_sf"/>
</dbReference>
<organism evidence="7">
    <name type="scientific">marine sediment metagenome</name>
    <dbReference type="NCBI Taxonomy" id="412755"/>
    <lineage>
        <taxon>unclassified sequences</taxon>
        <taxon>metagenomes</taxon>
        <taxon>ecological metagenomes</taxon>
    </lineage>
</organism>
<gene>
    <name evidence="7" type="ORF">S01H1_27119</name>
</gene>
<feature type="non-terminal residue" evidence="7">
    <location>
        <position position="1"/>
    </location>
</feature>
<accession>X0T2A0</accession>
<keyword evidence="3" id="KW-0418">Kinase</keyword>
<evidence type="ECO:0000256" key="3">
    <source>
        <dbReference type="ARBA" id="ARBA00022777"/>
    </source>
</evidence>
<evidence type="ECO:0000256" key="5">
    <source>
        <dbReference type="SAM" id="Phobius"/>
    </source>
</evidence>
<dbReference type="Pfam" id="PF00069">
    <property type="entry name" value="Pkinase"/>
    <property type="match status" value="1"/>
</dbReference>